<dbReference type="SMART" id="SM00530">
    <property type="entry name" value="HTH_XRE"/>
    <property type="match status" value="1"/>
</dbReference>
<evidence type="ECO:0000259" key="1">
    <source>
        <dbReference type="PROSITE" id="PS50943"/>
    </source>
</evidence>
<proteinExistence type="predicted"/>
<comment type="caution">
    <text evidence="2">The sequence shown here is derived from an EMBL/GenBank/DDBJ whole genome shotgun (WGS) entry which is preliminary data.</text>
</comment>
<organism evidence="2 3">
    <name type="scientific">Mariprofundus ferrooxydans PV-1</name>
    <dbReference type="NCBI Taxonomy" id="314345"/>
    <lineage>
        <taxon>Bacteria</taxon>
        <taxon>Pseudomonadati</taxon>
        <taxon>Pseudomonadota</taxon>
        <taxon>Candidatius Mariprofundia</taxon>
        <taxon>Mariprofundales</taxon>
        <taxon>Mariprofundaceae</taxon>
        <taxon>Mariprofundus</taxon>
    </lineage>
</organism>
<sequence>MNNAKAAIDTLKKALKLAGYTYADVARQLDLSEASVKKMFANYHFTLKRIDQVCELIDMDFIDLVRLFDAQRQCISTLKIEQEQELIRDKRLFLIALCSRNHWTFDEILGSFNFTRVELLQYLRRLEQLQLLELHPNNRIKLRVAEDFRWIPHGPIETFFEQHLLNEFLHANFDQAGDIKLYLHGGLSPTAQASLMQRLNVLAHEFSELQKESVSCPVSEKHNVGLLLALREWEPKIFATQRKSAS</sequence>
<dbReference type="eggNOG" id="COG3655">
    <property type="taxonomic scope" value="Bacteria"/>
</dbReference>
<dbReference type="InterPro" id="IPR001387">
    <property type="entry name" value="Cro/C1-type_HTH"/>
</dbReference>
<feature type="domain" description="HTH cro/C1-type" evidence="1">
    <location>
        <begin position="11"/>
        <end position="64"/>
    </location>
</feature>
<dbReference type="EMBL" id="AATS01000005">
    <property type="protein sequence ID" value="EAU54853.1"/>
    <property type="molecule type" value="Genomic_DNA"/>
</dbReference>
<reference evidence="2 3" key="1">
    <citation type="submission" date="2006-09" db="EMBL/GenBank/DDBJ databases">
        <authorList>
            <person name="Emerson D."/>
            <person name="Ferriera S."/>
            <person name="Johnson J."/>
            <person name="Kravitz S."/>
            <person name="Halpern A."/>
            <person name="Remington K."/>
            <person name="Beeson K."/>
            <person name="Tran B."/>
            <person name="Rogers Y.-H."/>
            <person name="Friedman R."/>
            <person name="Venter J.C."/>
        </authorList>
    </citation>
    <scope>NUCLEOTIDE SEQUENCE [LARGE SCALE GENOMIC DNA]</scope>
    <source>
        <strain evidence="2 3">PV-1</strain>
    </source>
</reference>
<accession>Q0F031</accession>
<keyword evidence="3" id="KW-1185">Reference proteome</keyword>
<protein>
    <submittedName>
        <fullName evidence="2">Protein containing HTH domain</fullName>
    </submittedName>
</protein>
<dbReference type="Pfam" id="PF13443">
    <property type="entry name" value="HTH_26"/>
    <property type="match status" value="1"/>
</dbReference>
<dbReference type="CDD" id="cd00093">
    <property type="entry name" value="HTH_XRE"/>
    <property type="match status" value="1"/>
</dbReference>
<evidence type="ECO:0000313" key="2">
    <source>
        <dbReference type="EMBL" id="EAU54853.1"/>
    </source>
</evidence>
<dbReference type="RefSeq" id="WP_009849354.1">
    <property type="nucleotide sequence ID" value="NZ_DS022294.1"/>
</dbReference>
<dbReference type="InParanoid" id="Q0F031"/>
<dbReference type="Proteomes" id="UP000005297">
    <property type="component" value="Unassembled WGS sequence"/>
</dbReference>
<evidence type="ECO:0000313" key="3">
    <source>
        <dbReference type="Proteomes" id="UP000005297"/>
    </source>
</evidence>
<dbReference type="PROSITE" id="PS50943">
    <property type="entry name" value="HTH_CROC1"/>
    <property type="match status" value="1"/>
</dbReference>
<name>Q0F031_9PROT</name>
<dbReference type="HOGENOM" id="CLU_090969_1_0_0"/>
<dbReference type="AlphaFoldDB" id="Q0F031"/>
<gene>
    <name evidence="2" type="ORF">SPV1_09168</name>
</gene>
<dbReference type="STRING" id="314344.AL013_11490"/>
<dbReference type="OrthoDB" id="5298444at2"/>